<keyword evidence="2" id="KW-1185">Reference proteome</keyword>
<sequence length="70" mass="7881">MGSSQYSILTDESWISDVPSAEKTRFDMIIPYWGTNTDDAGCVYQGISDGRNASIQAFYQASNIDERYEN</sequence>
<accession>A0A5C6CBM9</accession>
<reference evidence="1 2" key="1">
    <citation type="submission" date="2019-02" db="EMBL/GenBank/DDBJ databases">
        <title>Deep-cultivation of Planctomycetes and their phenomic and genomic characterization uncovers novel biology.</title>
        <authorList>
            <person name="Wiegand S."/>
            <person name="Jogler M."/>
            <person name="Boedeker C."/>
            <person name="Pinto D."/>
            <person name="Vollmers J."/>
            <person name="Rivas-Marin E."/>
            <person name="Kohn T."/>
            <person name="Peeters S.H."/>
            <person name="Heuer A."/>
            <person name="Rast P."/>
            <person name="Oberbeckmann S."/>
            <person name="Bunk B."/>
            <person name="Jeske O."/>
            <person name="Meyerdierks A."/>
            <person name="Storesund J.E."/>
            <person name="Kallscheuer N."/>
            <person name="Luecker S."/>
            <person name="Lage O.M."/>
            <person name="Pohl T."/>
            <person name="Merkel B.J."/>
            <person name="Hornburger P."/>
            <person name="Mueller R.-W."/>
            <person name="Bruemmer F."/>
            <person name="Labrenz M."/>
            <person name="Spormann A.M."/>
            <person name="Op Den Camp H."/>
            <person name="Overmann J."/>
            <person name="Amann R."/>
            <person name="Jetten M.S.M."/>
            <person name="Mascher T."/>
            <person name="Medema M.H."/>
            <person name="Devos D.P."/>
            <person name="Kaster A.-K."/>
            <person name="Ovreas L."/>
            <person name="Rohde M."/>
            <person name="Galperin M.Y."/>
            <person name="Jogler C."/>
        </authorList>
    </citation>
    <scope>NUCLEOTIDE SEQUENCE [LARGE SCALE GENOMIC DNA]</scope>
    <source>
        <strain evidence="1 2">Pla52o</strain>
    </source>
</reference>
<name>A0A5C6CBM9_9BACT</name>
<proteinExistence type="predicted"/>
<gene>
    <name evidence="1" type="ORF">Pla52o_36790</name>
</gene>
<organism evidence="1 2">
    <name type="scientific">Novipirellula galeiformis</name>
    <dbReference type="NCBI Taxonomy" id="2528004"/>
    <lineage>
        <taxon>Bacteria</taxon>
        <taxon>Pseudomonadati</taxon>
        <taxon>Planctomycetota</taxon>
        <taxon>Planctomycetia</taxon>
        <taxon>Pirellulales</taxon>
        <taxon>Pirellulaceae</taxon>
        <taxon>Novipirellula</taxon>
    </lineage>
</organism>
<dbReference type="Proteomes" id="UP000316304">
    <property type="component" value="Unassembled WGS sequence"/>
</dbReference>
<evidence type="ECO:0000313" key="2">
    <source>
        <dbReference type="Proteomes" id="UP000316304"/>
    </source>
</evidence>
<dbReference type="AlphaFoldDB" id="A0A5C6CBM9"/>
<dbReference type="EMBL" id="SJPT01000006">
    <property type="protein sequence ID" value="TWU21492.1"/>
    <property type="molecule type" value="Genomic_DNA"/>
</dbReference>
<evidence type="ECO:0000313" key="1">
    <source>
        <dbReference type="EMBL" id="TWU21492.1"/>
    </source>
</evidence>
<comment type="caution">
    <text evidence="1">The sequence shown here is derived from an EMBL/GenBank/DDBJ whole genome shotgun (WGS) entry which is preliminary data.</text>
</comment>
<protein>
    <submittedName>
        <fullName evidence="1">Uncharacterized protein</fullName>
    </submittedName>
</protein>